<dbReference type="Proteomes" id="UP000254134">
    <property type="component" value="Unassembled WGS sequence"/>
</dbReference>
<name>A0A7M2YWF6_9ACTN</name>
<proteinExistence type="predicted"/>
<dbReference type="InterPro" id="IPR050471">
    <property type="entry name" value="AB_hydrolase"/>
</dbReference>
<keyword evidence="2" id="KW-0808">Transferase</keyword>
<dbReference type="RefSeq" id="WP_220150605.1">
    <property type="nucleotide sequence ID" value="NZ_QQZY01000006.1"/>
</dbReference>
<gene>
    <name evidence="2" type="ORF">Gocc_2473</name>
</gene>
<sequence>MLTAPTLVRTPDGRTVAARAAGPRSSRALYVVDGTPSGGVLNPMFVEAATALDLACVTHARPGYGDSTRQPGRAVADVAADVAAVAAAFDLDTLHVVGWSGGGPHALACAALLPGLVRSAATLAGVAPWQAEGLDWLDGMAAENVAEFGAALEGEEALFAALDAQRDALANVTAADVAAALGGLVAGVDLPALEGRLGEWLAATFREAVRTGVRGWVDDDLAFIRDWGFDLAGIRVPVSVWQGDQDLMVPLAHGAWLAGAIPGARSRLIEGEGHLSLALLCRAIVAEVVGAAP</sequence>
<evidence type="ECO:0000259" key="1">
    <source>
        <dbReference type="Pfam" id="PF00561"/>
    </source>
</evidence>
<dbReference type="SUPFAM" id="SSF53474">
    <property type="entry name" value="alpha/beta-Hydrolases"/>
    <property type="match status" value="1"/>
</dbReference>
<reference evidence="3" key="2">
    <citation type="journal article" date="2019" name="MicrobiologyOpen">
        <title>High-quality draft genome sequence of Gaiella occulta isolated from a 150 meter deep mineral water borehole and comparison with the genome sequences of other deep-branching lineages of the phylum Actinobacteria.</title>
        <authorList>
            <person name="Severino R."/>
            <person name="Froufe H.J.C."/>
            <person name="Barroso C."/>
            <person name="Albuquerque L."/>
            <person name="Lobo-da-Cunha A."/>
            <person name="da Costa M.S."/>
            <person name="Egas C."/>
        </authorList>
    </citation>
    <scope>NUCLEOTIDE SEQUENCE [LARGE SCALE GENOMIC DNA]</scope>
    <source>
        <strain evidence="3">F2-233</strain>
    </source>
</reference>
<dbReference type="PANTHER" id="PTHR43433:SF5">
    <property type="entry name" value="AB HYDROLASE-1 DOMAIN-CONTAINING PROTEIN"/>
    <property type="match status" value="1"/>
</dbReference>
<dbReference type="Pfam" id="PF00561">
    <property type="entry name" value="Abhydrolase_1"/>
    <property type="match status" value="1"/>
</dbReference>
<keyword evidence="3" id="KW-1185">Reference proteome</keyword>
<dbReference type="EMBL" id="QQZY01000006">
    <property type="protein sequence ID" value="RDI73909.1"/>
    <property type="molecule type" value="Genomic_DNA"/>
</dbReference>
<comment type="caution">
    <text evidence="2">The sequence shown here is derived from an EMBL/GenBank/DDBJ whole genome shotgun (WGS) entry which is preliminary data.</text>
</comment>
<dbReference type="GO" id="GO:0016787">
    <property type="term" value="F:hydrolase activity"/>
    <property type="evidence" value="ECO:0007669"/>
    <property type="project" value="UniProtKB-KW"/>
</dbReference>
<feature type="domain" description="AB hydrolase-1" evidence="1">
    <location>
        <begin position="61"/>
        <end position="277"/>
    </location>
</feature>
<dbReference type="InterPro" id="IPR029058">
    <property type="entry name" value="AB_hydrolase_fold"/>
</dbReference>
<dbReference type="InterPro" id="IPR000073">
    <property type="entry name" value="AB_hydrolase_1"/>
</dbReference>
<protein>
    <submittedName>
        <fullName evidence="2">Putative hydrolases or acyltransferases (Alpha/beta hydrolase superfamily)</fullName>
    </submittedName>
</protein>
<dbReference type="GO" id="GO:0016746">
    <property type="term" value="F:acyltransferase activity"/>
    <property type="evidence" value="ECO:0007669"/>
    <property type="project" value="UniProtKB-KW"/>
</dbReference>
<accession>A0A7M2YWF6</accession>
<keyword evidence="2" id="KW-0012">Acyltransferase</keyword>
<reference evidence="2 3" key="1">
    <citation type="submission" date="2018-07" db="EMBL/GenBank/DDBJ databases">
        <title>High-quality-draft genome sequence of Gaiella occulta.</title>
        <authorList>
            <person name="Severino R."/>
            <person name="Froufe H.J.C."/>
            <person name="Rainey F.A."/>
            <person name="Barroso C."/>
            <person name="Albuquerque L."/>
            <person name="Lobo-Da-Cunha A."/>
            <person name="Da Costa M.S."/>
            <person name="Egas C."/>
        </authorList>
    </citation>
    <scope>NUCLEOTIDE SEQUENCE [LARGE SCALE GENOMIC DNA]</scope>
    <source>
        <strain evidence="2 3">F2-233</strain>
    </source>
</reference>
<keyword evidence="2" id="KW-0378">Hydrolase</keyword>
<evidence type="ECO:0000313" key="2">
    <source>
        <dbReference type="EMBL" id="RDI73909.1"/>
    </source>
</evidence>
<dbReference type="Gene3D" id="3.40.50.1820">
    <property type="entry name" value="alpha/beta hydrolase"/>
    <property type="match status" value="1"/>
</dbReference>
<dbReference type="AlphaFoldDB" id="A0A7M2YWF6"/>
<evidence type="ECO:0000313" key="3">
    <source>
        <dbReference type="Proteomes" id="UP000254134"/>
    </source>
</evidence>
<organism evidence="2 3">
    <name type="scientific">Gaiella occulta</name>
    <dbReference type="NCBI Taxonomy" id="1002870"/>
    <lineage>
        <taxon>Bacteria</taxon>
        <taxon>Bacillati</taxon>
        <taxon>Actinomycetota</taxon>
        <taxon>Thermoleophilia</taxon>
        <taxon>Gaiellales</taxon>
        <taxon>Gaiellaceae</taxon>
        <taxon>Gaiella</taxon>
    </lineage>
</organism>
<dbReference type="PANTHER" id="PTHR43433">
    <property type="entry name" value="HYDROLASE, ALPHA/BETA FOLD FAMILY PROTEIN"/>
    <property type="match status" value="1"/>
</dbReference>